<proteinExistence type="predicted"/>
<dbReference type="PANTHER" id="PTHR47326">
    <property type="entry name" value="TRANSPOSABLE ELEMENT TC3 TRANSPOSASE-LIKE PROTEIN"/>
    <property type="match status" value="1"/>
</dbReference>
<gene>
    <name evidence="1" type="ORF">ILUMI_17776</name>
</gene>
<dbReference type="GO" id="GO:0003676">
    <property type="term" value="F:nucleic acid binding"/>
    <property type="evidence" value="ECO:0007669"/>
    <property type="project" value="InterPro"/>
</dbReference>
<organism evidence="1 2">
    <name type="scientific">Ignelater luminosus</name>
    <name type="common">Cucubano</name>
    <name type="synonym">Pyrophorus luminosus</name>
    <dbReference type="NCBI Taxonomy" id="2038154"/>
    <lineage>
        <taxon>Eukaryota</taxon>
        <taxon>Metazoa</taxon>
        <taxon>Ecdysozoa</taxon>
        <taxon>Arthropoda</taxon>
        <taxon>Hexapoda</taxon>
        <taxon>Insecta</taxon>
        <taxon>Pterygota</taxon>
        <taxon>Neoptera</taxon>
        <taxon>Endopterygota</taxon>
        <taxon>Coleoptera</taxon>
        <taxon>Polyphaga</taxon>
        <taxon>Elateriformia</taxon>
        <taxon>Elateroidea</taxon>
        <taxon>Elateridae</taxon>
        <taxon>Agrypninae</taxon>
        <taxon>Pyrophorini</taxon>
        <taxon>Ignelater</taxon>
    </lineage>
</organism>
<sequence>MFSSRRGENWLGVATGLRLSSLAALRRRLRVRRPPVWKPSSLSSESEDPACLRAAVADSNSISSDGEAGLVQEAASHDPDGPASPSAGFVPPVSTSRASGAADMTLGFVPLVRKFERSGSVSDFLKSRKPKISDVQVAEVLQKNQNIVNTNPLAISSANAISKRLQKPYTTAWKILRKILKMYPYILQLLFQLKEADFAIRYDFSLRILAQMEIEPKRLSRSLWIDEAHLSFNGGVNSQTCRIWLTENPDEIIQEDLHNKKVTVWCCLTANFIVGSYFSEEIQNGDAVSATVTG</sequence>
<dbReference type="OrthoDB" id="8195099at2759"/>
<dbReference type="InterPro" id="IPR036397">
    <property type="entry name" value="RNaseH_sf"/>
</dbReference>
<reference evidence="1" key="1">
    <citation type="submission" date="2019-08" db="EMBL/GenBank/DDBJ databases">
        <title>The genome of the North American firefly Photinus pyralis.</title>
        <authorList>
            <consortium name="Photinus pyralis genome working group"/>
            <person name="Fallon T.R."/>
            <person name="Sander Lower S.E."/>
            <person name="Weng J.-K."/>
        </authorList>
    </citation>
    <scope>NUCLEOTIDE SEQUENCE</scope>
    <source>
        <strain evidence="1">TRF0915ILg1</strain>
        <tissue evidence="1">Whole body</tissue>
    </source>
</reference>
<dbReference type="EMBL" id="VTPC01077665">
    <property type="protein sequence ID" value="KAF2888397.1"/>
    <property type="molecule type" value="Genomic_DNA"/>
</dbReference>
<keyword evidence="2" id="KW-1185">Reference proteome</keyword>
<dbReference type="PANTHER" id="PTHR47326:SF1">
    <property type="entry name" value="HTH PSQ-TYPE DOMAIN-CONTAINING PROTEIN"/>
    <property type="match status" value="1"/>
</dbReference>
<comment type="caution">
    <text evidence="1">The sequence shown here is derived from an EMBL/GenBank/DDBJ whole genome shotgun (WGS) entry which is preliminary data.</text>
</comment>
<dbReference type="Gene3D" id="3.30.420.10">
    <property type="entry name" value="Ribonuclease H-like superfamily/Ribonuclease H"/>
    <property type="match status" value="1"/>
</dbReference>
<dbReference type="Proteomes" id="UP000801492">
    <property type="component" value="Unassembled WGS sequence"/>
</dbReference>
<evidence type="ECO:0000313" key="2">
    <source>
        <dbReference type="Proteomes" id="UP000801492"/>
    </source>
</evidence>
<accession>A0A8K0CQE9</accession>
<evidence type="ECO:0000313" key="1">
    <source>
        <dbReference type="EMBL" id="KAF2888397.1"/>
    </source>
</evidence>
<protein>
    <submittedName>
        <fullName evidence="1">Uncharacterized protein</fullName>
    </submittedName>
</protein>
<dbReference type="AlphaFoldDB" id="A0A8K0CQE9"/>
<name>A0A8K0CQE9_IGNLU</name>